<keyword evidence="3" id="KW-1185">Reference proteome</keyword>
<gene>
    <name evidence="2" type="ORF">ACFYKX_19115</name>
</gene>
<dbReference type="InterPro" id="IPR052353">
    <property type="entry name" value="Benzoxazolinone_Detox_Enz"/>
</dbReference>
<name>A0ABW6KEX3_9BACI</name>
<dbReference type="Pfam" id="PF03475">
    <property type="entry name" value="YiiM_3-alpha"/>
    <property type="match status" value="1"/>
</dbReference>
<dbReference type="PANTHER" id="PTHR30212">
    <property type="entry name" value="PROTEIN YIIM"/>
    <property type="match status" value="1"/>
</dbReference>
<proteinExistence type="predicted"/>
<dbReference type="PANTHER" id="PTHR30212:SF2">
    <property type="entry name" value="PROTEIN YIIM"/>
    <property type="match status" value="1"/>
</dbReference>
<dbReference type="PROSITE" id="PS51340">
    <property type="entry name" value="MOSC"/>
    <property type="match status" value="1"/>
</dbReference>
<evidence type="ECO:0000313" key="3">
    <source>
        <dbReference type="Proteomes" id="UP001601059"/>
    </source>
</evidence>
<evidence type="ECO:0000259" key="1">
    <source>
        <dbReference type="PROSITE" id="PS51340"/>
    </source>
</evidence>
<dbReference type="Gene3D" id="2.40.33.20">
    <property type="entry name" value="PK beta-barrel domain-like"/>
    <property type="match status" value="1"/>
</dbReference>
<organism evidence="2 3">
    <name type="scientific">Cytobacillus spartinae</name>
    <dbReference type="NCBI Taxonomy" id="3299023"/>
    <lineage>
        <taxon>Bacteria</taxon>
        <taxon>Bacillati</taxon>
        <taxon>Bacillota</taxon>
        <taxon>Bacilli</taxon>
        <taxon>Bacillales</taxon>
        <taxon>Bacillaceae</taxon>
        <taxon>Cytobacillus</taxon>
    </lineage>
</organism>
<accession>A0ABW6KEX3</accession>
<dbReference type="Proteomes" id="UP001601059">
    <property type="component" value="Unassembled WGS sequence"/>
</dbReference>
<dbReference type="InterPro" id="IPR005163">
    <property type="entry name" value="Tri_helical_YiiM-like"/>
</dbReference>
<reference evidence="2 3" key="1">
    <citation type="submission" date="2024-08" db="EMBL/GenBank/DDBJ databases">
        <title>Two novel Cytobacillus novel species.</title>
        <authorList>
            <person name="Liu G."/>
        </authorList>
    </citation>
    <scope>NUCLEOTIDE SEQUENCE [LARGE SCALE GENOMIC DNA]</scope>
    <source>
        <strain evidence="2 3">FJAT-54145</strain>
    </source>
</reference>
<comment type="caution">
    <text evidence="2">The sequence shown here is derived from an EMBL/GenBank/DDBJ whole genome shotgun (WGS) entry which is preliminary data.</text>
</comment>
<dbReference type="InterPro" id="IPR005302">
    <property type="entry name" value="MoCF_Sase_C"/>
</dbReference>
<dbReference type="RefSeq" id="WP_389362677.1">
    <property type="nucleotide sequence ID" value="NZ_JBIACK010000011.1"/>
</dbReference>
<protein>
    <submittedName>
        <fullName evidence="2">MOSC domain-containing protein</fullName>
    </submittedName>
</protein>
<dbReference type="Pfam" id="PF03473">
    <property type="entry name" value="MOSC"/>
    <property type="match status" value="1"/>
</dbReference>
<dbReference type="SUPFAM" id="SSF50800">
    <property type="entry name" value="PK beta-barrel domain-like"/>
    <property type="match status" value="1"/>
</dbReference>
<sequence length="217" mass="24613">MQKIVTLSVGRPKEYEWKGKQEKSGIGKSIVNEVRLTKDGFIGDEVAAPEFHGGPDRAVCLYPFEHYAMWEKEFGQILQPPAFGENICVTNMLEKDTYIGDTYLLGETVIQVTQGRVPCSKISKFNGIDKLLGRIVETGFTGYFFRVLQEGTVKSDAELKLIDRTQEKITILRANEVMLHDKKNIVAIEEILQVNELADEWRNSLTKTLKKLTEKSL</sequence>
<evidence type="ECO:0000313" key="2">
    <source>
        <dbReference type="EMBL" id="MFE8702716.1"/>
    </source>
</evidence>
<dbReference type="EMBL" id="JBIACK010000011">
    <property type="protein sequence ID" value="MFE8702716.1"/>
    <property type="molecule type" value="Genomic_DNA"/>
</dbReference>
<dbReference type="InterPro" id="IPR011037">
    <property type="entry name" value="Pyrv_Knase-like_insert_dom_sf"/>
</dbReference>
<feature type="domain" description="MOSC" evidence="1">
    <location>
        <begin position="28"/>
        <end position="162"/>
    </location>
</feature>